<dbReference type="GO" id="GO:0003677">
    <property type="term" value="F:DNA binding"/>
    <property type="evidence" value="ECO:0007669"/>
    <property type="project" value="UniProtKB-KW"/>
</dbReference>
<dbReference type="EMBL" id="DWWK01000057">
    <property type="protein sequence ID" value="HJC38306.1"/>
    <property type="molecule type" value="Genomic_DNA"/>
</dbReference>
<dbReference type="SUPFAM" id="SSF47413">
    <property type="entry name" value="lambda repressor-like DNA-binding domains"/>
    <property type="match status" value="1"/>
</dbReference>
<dbReference type="InterPro" id="IPR001387">
    <property type="entry name" value="Cro/C1-type_HTH"/>
</dbReference>
<name>A0A9D2NVJ6_9FIRM</name>
<dbReference type="Proteomes" id="UP000823894">
    <property type="component" value="Unassembled WGS sequence"/>
</dbReference>
<dbReference type="Pfam" id="PF01381">
    <property type="entry name" value="HTH_3"/>
    <property type="match status" value="1"/>
</dbReference>
<dbReference type="SMART" id="SM00530">
    <property type="entry name" value="HTH_XRE"/>
    <property type="match status" value="1"/>
</dbReference>
<dbReference type="Gene3D" id="1.10.260.40">
    <property type="entry name" value="lambda repressor-like DNA-binding domains"/>
    <property type="match status" value="1"/>
</dbReference>
<keyword evidence="2" id="KW-0812">Transmembrane</keyword>
<evidence type="ECO:0000256" key="1">
    <source>
        <dbReference type="ARBA" id="ARBA00023125"/>
    </source>
</evidence>
<feature type="transmembrane region" description="Helical" evidence="2">
    <location>
        <begin position="119"/>
        <end position="141"/>
    </location>
</feature>
<dbReference type="PROSITE" id="PS50943">
    <property type="entry name" value="HTH_CROC1"/>
    <property type="match status" value="1"/>
</dbReference>
<dbReference type="InterPro" id="IPR010982">
    <property type="entry name" value="Lambda_DNA-bd_dom_sf"/>
</dbReference>
<accession>A0A9D2NVJ6</accession>
<protein>
    <submittedName>
        <fullName evidence="4">Helix-turn-helix domain-containing protein</fullName>
    </submittedName>
</protein>
<proteinExistence type="predicted"/>
<dbReference type="PANTHER" id="PTHR46558">
    <property type="entry name" value="TRACRIPTIONAL REGULATORY PROTEIN-RELATED-RELATED"/>
    <property type="match status" value="1"/>
</dbReference>
<dbReference type="PANTHER" id="PTHR46558:SF4">
    <property type="entry name" value="DNA-BIDING PHAGE PROTEIN"/>
    <property type="match status" value="1"/>
</dbReference>
<comment type="caution">
    <text evidence="4">The sequence shown here is derived from an EMBL/GenBank/DDBJ whole genome shotgun (WGS) entry which is preliminary data.</text>
</comment>
<feature type="transmembrane region" description="Helical" evidence="2">
    <location>
        <begin position="93"/>
        <end position="113"/>
    </location>
</feature>
<evidence type="ECO:0000313" key="4">
    <source>
        <dbReference type="EMBL" id="HJC38306.1"/>
    </source>
</evidence>
<reference evidence="4" key="1">
    <citation type="journal article" date="2021" name="PeerJ">
        <title>Extensive microbial diversity within the chicken gut microbiome revealed by metagenomics and culture.</title>
        <authorList>
            <person name="Gilroy R."/>
            <person name="Ravi A."/>
            <person name="Getino M."/>
            <person name="Pursley I."/>
            <person name="Horton D.L."/>
            <person name="Alikhan N.F."/>
            <person name="Baker D."/>
            <person name="Gharbi K."/>
            <person name="Hall N."/>
            <person name="Watson M."/>
            <person name="Adriaenssens E.M."/>
            <person name="Foster-Nyarko E."/>
            <person name="Jarju S."/>
            <person name="Secka A."/>
            <person name="Antonio M."/>
            <person name="Oren A."/>
            <person name="Chaudhuri R.R."/>
            <person name="La Ragione R."/>
            <person name="Hildebrand F."/>
            <person name="Pallen M.J."/>
        </authorList>
    </citation>
    <scope>NUCLEOTIDE SEQUENCE</scope>
    <source>
        <strain evidence="4">ChiGjej1B1-1692</strain>
    </source>
</reference>
<feature type="transmembrane region" description="Helical" evidence="2">
    <location>
        <begin position="191"/>
        <end position="210"/>
    </location>
</feature>
<evidence type="ECO:0000313" key="5">
    <source>
        <dbReference type="Proteomes" id="UP000823894"/>
    </source>
</evidence>
<keyword evidence="2" id="KW-0472">Membrane</keyword>
<evidence type="ECO:0000259" key="3">
    <source>
        <dbReference type="PROSITE" id="PS50943"/>
    </source>
</evidence>
<organism evidence="4 5">
    <name type="scientific">Candidatus Mediterraneibacter faecigallinarum</name>
    <dbReference type="NCBI Taxonomy" id="2838669"/>
    <lineage>
        <taxon>Bacteria</taxon>
        <taxon>Bacillati</taxon>
        <taxon>Bacillota</taxon>
        <taxon>Clostridia</taxon>
        <taxon>Lachnospirales</taxon>
        <taxon>Lachnospiraceae</taxon>
        <taxon>Mediterraneibacter</taxon>
    </lineage>
</organism>
<dbReference type="AlphaFoldDB" id="A0A9D2NVJ6"/>
<dbReference type="CDD" id="cd00093">
    <property type="entry name" value="HTH_XRE"/>
    <property type="match status" value="1"/>
</dbReference>
<keyword evidence="1" id="KW-0238">DNA-binding</keyword>
<keyword evidence="2" id="KW-1133">Transmembrane helix</keyword>
<feature type="domain" description="HTH cro/C1-type" evidence="3">
    <location>
        <begin position="9"/>
        <end position="63"/>
    </location>
</feature>
<evidence type="ECO:0000256" key="2">
    <source>
        <dbReference type="SAM" id="Phobius"/>
    </source>
</evidence>
<gene>
    <name evidence="4" type="ORF">H9757_04490</name>
</gene>
<sequence length="218" mass="24710">MLMDIGAKIRDARVKSGLTQEQAAEALSVSRQTISNWENGKTYPDIVSVVRMSDLYDISLDRLLKEERPMSDYLDYLEESTNTVKNRNRLSRLILLAVYLMIWTMSLLAFWFFTDGDDAMGYSILYLWVVLPAATFWISLLIGSGNHWGKYKWLFALGFGVMYMLAEYATFSTANMITFNKFNLPEFGMTAAGAVISLIGMGIGYAVHCADLKRKKRG</sequence>
<feature type="transmembrane region" description="Helical" evidence="2">
    <location>
        <begin position="153"/>
        <end position="171"/>
    </location>
</feature>
<reference evidence="4" key="2">
    <citation type="submission" date="2021-04" db="EMBL/GenBank/DDBJ databases">
        <authorList>
            <person name="Gilroy R."/>
        </authorList>
    </citation>
    <scope>NUCLEOTIDE SEQUENCE</scope>
    <source>
        <strain evidence="4">ChiGjej1B1-1692</strain>
    </source>
</reference>